<protein>
    <submittedName>
        <fullName evidence="3">Transmembrane protein 164</fullName>
    </submittedName>
</protein>
<gene>
    <name evidence="3" type="ORF">PoB_001245400</name>
</gene>
<dbReference type="Proteomes" id="UP000735302">
    <property type="component" value="Unassembled WGS sequence"/>
</dbReference>
<reference evidence="3 4" key="1">
    <citation type="journal article" date="2021" name="Elife">
        <title>Chloroplast acquisition without the gene transfer in kleptoplastic sea slugs, Plakobranchus ocellatus.</title>
        <authorList>
            <person name="Maeda T."/>
            <person name="Takahashi S."/>
            <person name="Yoshida T."/>
            <person name="Shimamura S."/>
            <person name="Takaki Y."/>
            <person name="Nagai Y."/>
            <person name="Toyoda A."/>
            <person name="Suzuki Y."/>
            <person name="Arimoto A."/>
            <person name="Ishii H."/>
            <person name="Satoh N."/>
            <person name="Nishiyama T."/>
            <person name="Hasebe M."/>
            <person name="Maruyama T."/>
            <person name="Minagawa J."/>
            <person name="Obokata J."/>
            <person name="Shigenobu S."/>
        </authorList>
    </citation>
    <scope>NUCLEOTIDE SEQUENCE [LARGE SCALE GENOMIC DNA]</scope>
</reference>
<evidence type="ECO:0000313" key="3">
    <source>
        <dbReference type="EMBL" id="GFN85948.1"/>
    </source>
</evidence>
<name>A0AAV3YSB8_9GAST</name>
<keyword evidence="4" id="KW-1185">Reference proteome</keyword>
<evidence type="ECO:0000256" key="2">
    <source>
        <dbReference type="SAM" id="Phobius"/>
    </source>
</evidence>
<keyword evidence="2" id="KW-0472">Membrane</keyword>
<dbReference type="PANTHER" id="PTHR20948:SF2">
    <property type="entry name" value="TRANSMEMBRANE PROTEIN 164"/>
    <property type="match status" value="1"/>
</dbReference>
<feature type="transmembrane region" description="Helical" evidence="2">
    <location>
        <begin position="76"/>
        <end position="100"/>
    </location>
</feature>
<sequence>MANYLIMSYAKNNQDPTPGSPDAWTKYLHPVCPAQPHCDSRLQTPHAYADWSSDSDPVSCDQHQIDPFIPEKLSDFSWSMTSFGLLFLYHFIPLQVLAYVSQVNLNNMLCPAVSDPFRGKFYRLFAIAHQFVLIPTLGKVFVMIARAFNLLDRDSPQDCQHAVTVITTEGDSCPVVAASSCSLATTCASSKVCGTGRSRACSRSRYDCCDKFYRQRSSACSDVNWPCVCSCCRLSVCCCPPSCRRKSIFSRNRCWSNTSGSPQKTLAEEEKEGSVKSEGLGEDEEGDSGFSGETTSGETINSLSTFSPSAGCAAQSQVRPGEAESSKSYHEDRSEENVQQKSDPHPHLHCGCCCCVREKADNSTVESDHHHCCRQQRLDWGQGNTTVQHIVNGQMVTSKNSRSGQGDVASTGGGDGRSAGQAARQRKKQDHNHSTNNGSPRNSGEIIVEGGPPLRVFDLKNCGNSIITSSVEKAIAGGTSGGSDDDRDDYVMAEFWKRRSKVH</sequence>
<accession>A0AAV3YSB8</accession>
<dbReference type="PANTHER" id="PTHR20948">
    <property type="entry name" value="TRANSMEMBRANE PROTEIN 164"/>
    <property type="match status" value="1"/>
</dbReference>
<keyword evidence="2" id="KW-1133">Transmembrane helix</keyword>
<feature type="compositionally biased region" description="Basic and acidic residues" evidence="1">
    <location>
        <begin position="266"/>
        <end position="275"/>
    </location>
</feature>
<feature type="compositionally biased region" description="Low complexity" evidence="1">
    <location>
        <begin position="288"/>
        <end position="299"/>
    </location>
</feature>
<feature type="region of interest" description="Disordered" evidence="1">
    <location>
        <begin position="396"/>
        <end position="449"/>
    </location>
</feature>
<dbReference type="AlphaFoldDB" id="A0AAV3YSB8"/>
<proteinExistence type="predicted"/>
<feature type="region of interest" description="Disordered" evidence="1">
    <location>
        <begin position="256"/>
        <end position="300"/>
    </location>
</feature>
<feature type="region of interest" description="Disordered" evidence="1">
    <location>
        <begin position="315"/>
        <end position="346"/>
    </location>
</feature>
<comment type="caution">
    <text evidence="3">The sequence shown here is derived from an EMBL/GenBank/DDBJ whole genome shotgun (WGS) entry which is preliminary data.</text>
</comment>
<evidence type="ECO:0000256" key="1">
    <source>
        <dbReference type="SAM" id="MobiDB-lite"/>
    </source>
</evidence>
<feature type="transmembrane region" description="Helical" evidence="2">
    <location>
        <begin position="121"/>
        <end position="145"/>
    </location>
</feature>
<dbReference type="InterPro" id="IPR026508">
    <property type="entry name" value="TMEM164"/>
</dbReference>
<keyword evidence="2 3" id="KW-0812">Transmembrane</keyword>
<feature type="compositionally biased region" description="Basic and acidic residues" evidence="1">
    <location>
        <begin position="321"/>
        <end position="346"/>
    </location>
</feature>
<dbReference type="Pfam" id="PF14808">
    <property type="entry name" value="TMEM164"/>
    <property type="match status" value="1"/>
</dbReference>
<dbReference type="EMBL" id="BLXT01001485">
    <property type="protein sequence ID" value="GFN85948.1"/>
    <property type="molecule type" value="Genomic_DNA"/>
</dbReference>
<evidence type="ECO:0000313" key="4">
    <source>
        <dbReference type="Proteomes" id="UP000735302"/>
    </source>
</evidence>
<organism evidence="3 4">
    <name type="scientific">Plakobranchus ocellatus</name>
    <dbReference type="NCBI Taxonomy" id="259542"/>
    <lineage>
        <taxon>Eukaryota</taxon>
        <taxon>Metazoa</taxon>
        <taxon>Spiralia</taxon>
        <taxon>Lophotrochozoa</taxon>
        <taxon>Mollusca</taxon>
        <taxon>Gastropoda</taxon>
        <taxon>Heterobranchia</taxon>
        <taxon>Euthyneura</taxon>
        <taxon>Panpulmonata</taxon>
        <taxon>Sacoglossa</taxon>
        <taxon>Placobranchoidea</taxon>
        <taxon>Plakobranchidae</taxon>
        <taxon>Plakobranchus</taxon>
    </lineage>
</organism>